<dbReference type="PANTHER" id="PTHR31764">
    <property type="entry name" value="PROTEIN HAPLESS 2"/>
    <property type="match status" value="1"/>
</dbReference>
<keyword evidence="10" id="KW-0278">Fertilization</keyword>
<dbReference type="Proteomes" id="UP000625711">
    <property type="component" value="Unassembled WGS sequence"/>
</dbReference>
<feature type="transmembrane region" description="Helical" evidence="11">
    <location>
        <begin position="768"/>
        <end position="790"/>
    </location>
</feature>
<evidence type="ECO:0000256" key="11">
    <source>
        <dbReference type="SAM" id="Phobius"/>
    </source>
</evidence>
<keyword evidence="8 11" id="KW-0472">Membrane</keyword>
<evidence type="ECO:0000256" key="12">
    <source>
        <dbReference type="SAM" id="SignalP"/>
    </source>
</evidence>
<dbReference type="GO" id="GO:0005886">
    <property type="term" value="C:plasma membrane"/>
    <property type="evidence" value="ECO:0007669"/>
    <property type="project" value="UniProtKB-SubCell"/>
</dbReference>
<comment type="subcellular location">
    <subcellularLocation>
        <location evidence="1">Cell membrane</location>
        <topology evidence="1">Single-pass type I membrane protein</topology>
    </subcellularLocation>
</comment>
<keyword evidence="3" id="KW-1003">Cell membrane</keyword>
<dbReference type="GO" id="GO:0007338">
    <property type="term" value="P:single fertilization"/>
    <property type="evidence" value="ECO:0007669"/>
    <property type="project" value="UniProtKB-KW"/>
</dbReference>
<evidence type="ECO:0000256" key="3">
    <source>
        <dbReference type="ARBA" id="ARBA00022475"/>
    </source>
</evidence>
<feature type="signal peptide" evidence="12">
    <location>
        <begin position="1"/>
        <end position="17"/>
    </location>
</feature>
<comment type="similarity">
    <text evidence="2">Belongs to the HAP2/GCS1 family.</text>
</comment>
<dbReference type="OrthoDB" id="44061at2759"/>
<keyword evidence="7" id="KW-0446">Lipid-binding</keyword>
<evidence type="ECO:0000256" key="10">
    <source>
        <dbReference type="ARBA" id="ARBA00023279"/>
    </source>
</evidence>
<evidence type="ECO:0000259" key="13">
    <source>
        <dbReference type="Pfam" id="PF10699"/>
    </source>
</evidence>
<dbReference type="AlphaFoldDB" id="A0A834HRC6"/>
<keyword evidence="9" id="KW-1015">Disulfide bond</keyword>
<keyword evidence="15" id="KW-1185">Reference proteome</keyword>
<dbReference type="InterPro" id="IPR018928">
    <property type="entry name" value="HAP2/GCS1_dom"/>
</dbReference>
<feature type="domain" description="Generative cell specific-1/HAP2" evidence="13">
    <location>
        <begin position="79"/>
        <end position="635"/>
    </location>
</feature>
<evidence type="ECO:0000313" key="15">
    <source>
        <dbReference type="Proteomes" id="UP000625711"/>
    </source>
</evidence>
<dbReference type="GO" id="GO:0008289">
    <property type="term" value="F:lipid binding"/>
    <property type="evidence" value="ECO:0007669"/>
    <property type="project" value="UniProtKB-KW"/>
</dbReference>
<proteinExistence type="inferred from homology"/>
<feature type="chain" id="PRO_5032359254" description="Generative cell specific-1/HAP2 domain-containing protein" evidence="12">
    <location>
        <begin position="18"/>
        <end position="848"/>
    </location>
</feature>
<evidence type="ECO:0000256" key="6">
    <source>
        <dbReference type="ARBA" id="ARBA00022989"/>
    </source>
</evidence>
<evidence type="ECO:0000256" key="8">
    <source>
        <dbReference type="ARBA" id="ARBA00023136"/>
    </source>
</evidence>
<dbReference type="InterPro" id="IPR040326">
    <property type="entry name" value="HAP2/GCS1"/>
</dbReference>
<sequence>MNVKFYLIFLLFSVVSPQDPSNDEDRNAGSDKNQNVTDNVEPTIFEVKAIFSKCSRCNSKKHITETQGEYEDGVEPLKNCDKKISLILRINNKGITNCKPQYIVLDHVFDAKTDQKLKLLNSYVLKIMQKPVMQSYQLIFENVVNSGPVERILKQNNEGFGGCTDDSNNSACKKFKYGDGEIPYSNGFCCSCNNNQDNLPLNNPNNLVNIILPPPEPDIEAKPMEDFTQKITVDYENPNPFLNNSSWANVSEFDVSGVSDRWMRSEKVKRNGNRMLDQYRSSRLNCRDARDQSDSSHCMEFSDLWYSVYHISNPQVEFTISIQIFEKLSTKRGRIIWRDLTGTEPILVGTSRPQFINRRRNIVARYEGDSKNEREFSLDPNTQLLLIPDTKDKEEDLDNYQEARGGADEYLVVQESDLDLSGRTCNKAGVGYEAFARQPRKCDASPNSCLQNQPRDLWKRDHDLEASGRKGSYFLKHYGALPEDPVRSGQRNGSKSNNNCKTLYMYYTSCYTSVVNIQYPDNFNTVIRSNQRAIITEVNIEALNSKKTTVVVKVLNSALTTSVYQVGLDSCPMELPANFGSITSKPARIPPQHQHVFTLEIYCELPLKDFFCSLEVLNLKNQLVAVRRIRFRRMDRCVCSWYCQCSCWATDYGLSCTPLEIDQFHSAGYQGGMPVPFQVVDHSTYDDTVSIILHIVLLFCLTLWYMGLIKAFLGCCVLSIGLWGLDKILDLPKKLKRYYEPELQHQKVVYDADGWPVHPQSGKKVHDIAPATQFAINMAFFFVFPVVFLIDTVRKLVAPKHSTVRMYDDLDVCKCTASVISLANDNGLQKNVNRKSRIDNTEDENKND</sequence>
<dbReference type="PANTHER" id="PTHR31764:SF0">
    <property type="entry name" value="GENERATIVE CELL SPECIFIC-1_HAP2 DOMAIN-CONTAINING PROTEIN"/>
    <property type="match status" value="1"/>
</dbReference>
<evidence type="ECO:0000256" key="2">
    <source>
        <dbReference type="ARBA" id="ARBA00010929"/>
    </source>
</evidence>
<evidence type="ECO:0000256" key="1">
    <source>
        <dbReference type="ARBA" id="ARBA00004251"/>
    </source>
</evidence>
<name>A0A834HRC6_RHYFE</name>
<comment type="caution">
    <text evidence="14">The sequence shown here is derived from an EMBL/GenBank/DDBJ whole genome shotgun (WGS) entry which is preliminary data.</text>
</comment>
<feature type="transmembrane region" description="Helical" evidence="11">
    <location>
        <begin position="692"/>
        <end position="725"/>
    </location>
</feature>
<dbReference type="EMBL" id="JAACXV010014439">
    <property type="protein sequence ID" value="KAF7267287.1"/>
    <property type="molecule type" value="Genomic_DNA"/>
</dbReference>
<accession>A0A834HRC6</accession>
<reference evidence="14" key="1">
    <citation type="submission" date="2020-08" db="EMBL/GenBank/DDBJ databases">
        <title>Genome sequencing and assembly of the red palm weevil Rhynchophorus ferrugineus.</title>
        <authorList>
            <person name="Dias G.B."/>
            <person name="Bergman C.M."/>
            <person name="Manee M."/>
        </authorList>
    </citation>
    <scope>NUCLEOTIDE SEQUENCE</scope>
    <source>
        <strain evidence="14">AA-2017</strain>
        <tissue evidence="14">Whole larva</tissue>
    </source>
</reference>
<evidence type="ECO:0000256" key="4">
    <source>
        <dbReference type="ARBA" id="ARBA00022692"/>
    </source>
</evidence>
<organism evidence="14 15">
    <name type="scientific">Rhynchophorus ferrugineus</name>
    <name type="common">Red palm weevil</name>
    <name type="synonym">Curculio ferrugineus</name>
    <dbReference type="NCBI Taxonomy" id="354439"/>
    <lineage>
        <taxon>Eukaryota</taxon>
        <taxon>Metazoa</taxon>
        <taxon>Ecdysozoa</taxon>
        <taxon>Arthropoda</taxon>
        <taxon>Hexapoda</taxon>
        <taxon>Insecta</taxon>
        <taxon>Pterygota</taxon>
        <taxon>Neoptera</taxon>
        <taxon>Endopterygota</taxon>
        <taxon>Coleoptera</taxon>
        <taxon>Polyphaga</taxon>
        <taxon>Cucujiformia</taxon>
        <taxon>Curculionidae</taxon>
        <taxon>Dryophthorinae</taxon>
        <taxon>Rhynchophorus</taxon>
    </lineage>
</organism>
<evidence type="ECO:0000256" key="7">
    <source>
        <dbReference type="ARBA" id="ARBA00023121"/>
    </source>
</evidence>
<gene>
    <name evidence="14" type="ORF">GWI33_019476</name>
</gene>
<evidence type="ECO:0000256" key="5">
    <source>
        <dbReference type="ARBA" id="ARBA00022729"/>
    </source>
</evidence>
<protein>
    <recommendedName>
        <fullName evidence="13">Generative cell specific-1/HAP2 domain-containing protein</fullName>
    </recommendedName>
</protein>
<keyword evidence="4 11" id="KW-0812">Transmembrane</keyword>
<keyword evidence="5 12" id="KW-0732">Signal</keyword>
<evidence type="ECO:0000256" key="9">
    <source>
        <dbReference type="ARBA" id="ARBA00023157"/>
    </source>
</evidence>
<dbReference type="Pfam" id="PF10699">
    <property type="entry name" value="HAP2-GCS1"/>
    <property type="match status" value="1"/>
</dbReference>
<evidence type="ECO:0000313" key="14">
    <source>
        <dbReference type="EMBL" id="KAF7267287.1"/>
    </source>
</evidence>
<keyword evidence="6 11" id="KW-1133">Transmembrane helix</keyword>